<comment type="caution">
    <text evidence="2">The sequence shown here is derived from an EMBL/GenBank/DDBJ whole genome shotgun (WGS) entry which is preliminary data.</text>
</comment>
<feature type="compositionally biased region" description="Polar residues" evidence="1">
    <location>
        <begin position="110"/>
        <end position="119"/>
    </location>
</feature>
<evidence type="ECO:0000256" key="1">
    <source>
        <dbReference type="SAM" id="MobiDB-lite"/>
    </source>
</evidence>
<reference evidence="2 3" key="1">
    <citation type="journal article" date="2015" name="Sci. Rep.">
        <title>Chromosome-level genome map provides insights into diverse defense mechanisms in the medicinal fungus Ganoderma sinense.</title>
        <authorList>
            <person name="Zhu Y."/>
            <person name="Xu J."/>
            <person name="Sun C."/>
            <person name="Zhou S."/>
            <person name="Xu H."/>
            <person name="Nelson D.R."/>
            <person name="Qian J."/>
            <person name="Song J."/>
            <person name="Luo H."/>
            <person name="Xiang L."/>
            <person name="Li Y."/>
            <person name="Xu Z."/>
            <person name="Ji A."/>
            <person name="Wang L."/>
            <person name="Lu S."/>
            <person name="Hayward A."/>
            <person name="Sun W."/>
            <person name="Li X."/>
            <person name="Schwartz D.C."/>
            <person name="Wang Y."/>
            <person name="Chen S."/>
        </authorList>
    </citation>
    <scope>NUCLEOTIDE SEQUENCE [LARGE SCALE GENOMIC DNA]</scope>
    <source>
        <strain evidence="2 3">ZZ0214-1</strain>
    </source>
</reference>
<feature type="region of interest" description="Disordered" evidence="1">
    <location>
        <begin position="108"/>
        <end position="220"/>
    </location>
</feature>
<dbReference type="OrthoDB" id="10677115at2759"/>
<dbReference type="STRING" id="1077348.A0A2G8RY61"/>
<organism evidence="2 3">
    <name type="scientific">Ganoderma sinense ZZ0214-1</name>
    <dbReference type="NCBI Taxonomy" id="1077348"/>
    <lineage>
        <taxon>Eukaryota</taxon>
        <taxon>Fungi</taxon>
        <taxon>Dikarya</taxon>
        <taxon>Basidiomycota</taxon>
        <taxon>Agaricomycotina</taxon>
        <taxon>Agaricomycetes</taxon>
        <taxon>Polyporales</taxon>
        <taxon>Polyporaceae</taxon>
        <taxon>Ganoderma</taxon>
    </lineage>
</organism>
<dbReference type="Proteomes" id="UP000230002">
    <property type="component" value="Unassembled WGS sequence"/>
</dbReference>
<sequence>MPVAYRPADHYHPYFPAEWEATDVESDSPAFLRKEGKRRGTVLSKVPPTAEVRENLVLLGEFIFNASEGLDSRGSSPEPPSPSLSPSSPLASPPLSLLPLALSSTTSLSDFTQQSTDTPSLLPILPAQPPASPGPSNDAAPTRLRRGKRTRVEDTESPCSESDLPLINKRPKRPVLVPISNDPTIASPPEQAAPKLKSRAAKATPAPLPAATPDPMPPVAASKQRRRTIRELQLAVNGKARPSTDNSHICQIGGCEEALPWQDMKWTRAHITKHFTDHYNGKGSKTFGCLRPGCPKVYQCIASAVRHFETHLKWNFPCPNAGPEKCQNGPFKRADTQKRHMLECSFRPINGATVPEPIVDGDGYAADGEIEN</sequence>
<name>A0A2G8RY61_9APHY</name>
<evidence type="ECO:0000313" key="2">
    <source>
        <dbReference type="EMBL" id="PIL26459.1"/>
    </source>
</evidence>
<gene>
    <name evidence="2" type="ORF">GSI_12217</name>
</gene>
<dbReference type="AlphaFoldDB" id="A0A2G8RY61"/>
<feature type="region of interest" description="Disordered" evidence="1">
    <location>
        <begin position="69"/>
        <end position="96"/>
    </location>
</feature>
<proteinExistence type="predicted"/>
<protein>
    <submittedName>
        <fullName evidence="2">Uncharacterized protein</fullName>
    </submittedName>
</protein>
<dbReference type="EMBL" id="AYKW01000045">
    <property type="protein sequence ID" value="PIL26459.1"/>
    <property type="molecule type" value="Genomic_DNA"/>
</dbReference>
<accession>A0A2G8RY61</accession>
<keyword evidence="3" id="KW-1185">Reference proteome</keyword>
<feature type="compositionally biased region" description="Pro residues" evidence="1">
    <location>
        <begin position="206"/>
        <end position="218"/>
    </location>
</feature>
<feature type="compositionally biased region" description="Low complexity" evidence="1">
    <location>
        <begin position="84"/>
        <end position="96"/>
    </location>
</feature>
<evidence type="ECO:0000313" key="3">
    <source>
        <dbReference type="Proteomes" id="UP000230002"/>
    </source>
</evidence>